<keyword evidence="6 22" id="KW-0812">Transmembrane</keyword>
<dbReference type="GO" id="GO:0006883">
    <property type="term" value="P:intracellular sodium ion homeostasis"/>
    <property type="evidence" value="ECO:0007669"/>
    <property type="project" value="TreeGrafter"/>
</dbReference>
<dbReference type="Proteomes" id="UP000700334">
    <property type="component" value="Unassembled WGS sequence"/>
</dbReference>
<evidence type="ECO:0000256" key="7">
    <source>
        <dbReference type="ARBA" id="ARBA00022781"/>
    </source>
</evidence>
<evidence type="ECO:0000256" key="10">
    <source>
        <dbReference type="ARBA" id="ARBA00022968"/>
    </source>
</evidence>
<keyword evidence="4" id="KW-1003">Cell membrane</keyword>
<accession>A0A8J6DVB7</accession>
<sequence>ARDRGQRPAHTRALSTAGPQAEAREQGPRGPFRAGAMAAEAGLRSPHPCQEAADRPGPSGARRGRVKATLRVQTRWGWHGDPALPQIREGRRPTARVGLAPWPGSRGPWSPSPVPWRTGPVALVSLGAPNLGPHTQTGRGVTAGLAGGRTARAAGAALLDRPSAATFGPVPASVGTADKPGHALGLGREGYKAAGHWPLGLCGRGVGTMAALQEKKSCGQRMEEFRRFCWNPDTGQVLGRTPARWVWISLYYVGFYVVMTGLFALSLYTLMWTLDPYTPDYQDQLKSPGVTLRPDVYGERGLDISYSLSDNRSWEGLAEALHRFLAGYSPTAQEPSINCSSQRYFIQTQFQASNHTKYSCKFTADMLGSCSGREDPSFGFADGKPCFILKMNRIVGFLPGNKTVPRVDCAYQDPPHPEAQPLQAKYWPSNGSFSLHYFPYYGKKAQPHYSNPLVAVKLLNVPRNTEVAVVCRVLAEHVTFDNPHDPYEGKVEFKLRIQEQPPGGPSTPSAPA</sequence>
<dbReference type="AlphaFoldDB" id="A0A8J6DVB7"/>
<evidence type="ECO:0000256" key="4">
    <source>
        <dbReference type="ARBA" id="ARBA00022475"/>
    </source>
</evidence>
<keyword evidence="11 22" id="KW-1133">Transmembrane helix</keyword>
<keyword evidence="14" id="KW-1015">Disulfide bond</keyword>
<evidence type="ECO:0000256" key="18">
    <source>
        <dbReference type="ARBA" id="ARBA00043103"/>
    </source>
</evidence>
<dbReference type="GO" id="GO:0005890">
    <property type="term" value="C:sodium:potassium-exchanging ATPase complex"/>
    <property type="evidence" value="ECO:0007669"/>
    <property type="project" value="InterPro"/>
</dbReference>
<protein>
    <recommendedName>
        <fullName evidence="16">Potassium-transporting ATPase subunit beta</fullName>
    </recommendedName>
    <alternativeName>
        <fullName evidence="18">Gastric H(+)/K(+) ATPase subunit beta</fullName>
    </alternativeName>
    <alternativeName>
        <fullName evidence="17">Proton pump beta chain</fullName>
    </alternativeName>
</protein>
<keyword evidence="10" id="KW-0735">Signal-anchor</keyword>
<dbReference type="PANTHER" id="PTHR11523:SF11">
    <property type="entry name" value="POTASSIUM-TRANSPORTING ATPASE SUBUNIT BETA"/>
    <property type="match status" value="1"/>
</dbReference>
<keyword evidence="9" id="KW-0630">Potassium</keyword>
<comment type="similarity">
    <text evidence="2">Belongs to the X(+)/potassium ATPases subunit beta family.</text>
</comment>
<feature type="transmembrane region" description="Helical" evidence="22">
    <location>
        <begin position="250"/>
        <end position="274"/>
    </location>
</feature>
<evidence type="ECO:0000256" key="19">
    <source>
        <dbReference type="ARBA" id="ARBA00046158"/>
    </source>
</evidence>
<feature type="non-terminal residue" evidence="23">
    <location>
        <position position="1"/>
    </location>
</feature>
<gene>
    <name evidence="23" type="ORF">J0S82_003823</name>
</gene>
<evidence type="ECO:0000256" key="5">
    <source>
        <dbReference type="ARBA" id="ARBA00022538"/>
    </source>
</evidence>
<keyword evidence="7" id="KW-0375">Hydrogen ion transport</keyword>
<organism evidence="23 24">
    <name type="scientific">Galemys pyrenaicus</name>
    <name type="common">Iberian desman</name>
    <name type="synonym">Pyrenean desman</name>
    <dbReference type="NCBI Taxonomy" id="202257"/>
    <lineage>
        <taxon>Eukaryota</taxon>
        <taxon>Metazoa</taxon>
        <taxon>Chordata</taxon>
        <taxon>Craniata</taxon>
        <taxon>Vertebrata</taxon>
        <taxon>Euteleostomi</taxon>
        <taxon>Mammalia</taxon>
        <taxon>Eutheria</taxon>
        <taxon>Laurasiatheria</taxon>
        <taxon>Eulipotyphla</taxon>
        <taxon>Talpidae</taxon>
        <taxon>Galemys</taxon>
    </lineage>
</organism>
<evidence type="ECO:0000256" key="22">
    <source>
        <dbReference type="SAM" id="Phobius"/>
    </source>
</evidence>
<keyword evidence="15" id="KW-0325">Glycoprotein</keyword>
<dbReference type="GO" id="GO:0001671">
    <property type="term" value="F:ATPase activator activity"/>
    <property type="evidence" value="ECO:0007669"/>
    <property type="project" value="TreeGrafter"/>
</dbReference>
<dbReference type="NCBIfam" id="TIGR01107">
    <property type="entry name" value="Na_K_ATPase_bet"/>
    <property type="match status" value="1"/>
</dbReference>
<dbReference type="GO" id="GO:0007155">
    <property type="term" value="P:cell adhesion"/>
    <property type="evidence" value="ECO:0007669"/>
    <property type="project" value="UniProtKB-KW"/>
</dbReference>
<evidence type="ECO:0000256" key="17">
    <source>
        <dbReference type="ARBA" id="ARBA00042680"/>
    </source>
</evidence>
<evidence type="ECO:0000256" key="14">
    <source>
        <dbReference type="ARBA" id="ARBA00023157"/>
    </source>
</evidence>
<dbReference type="GO" id="GO:0036376">
    <property type="term" value="P:sodium ion export across plasma membrane"/>
    <property type="evidence" value="ECO:0007669"/>
    <property type="project" value="TreeGrafter"/>
</dbReference>
<evidence type="ECO:0000256" key="20">
    <source>
        <dbReference type="ARBA" id="ARBA00047115"/>
    </source>
</evidence>
<evidence type="ECO:0000313" key="23">
    <source>
        <dbReference type="EMBL" id="KAG8521150.1"/>
    </source>
</evidence>
<evidence type="ECO:0000256" key="2">
    <source>
        <dbReference type="ARBA" id="ARBA00005876"/>
    </source>
</evidence>
<dbReference type="InterPro" id="IPR000402">
    <property type="entry name" value="Na/K_ATPase_sub_beta"/>
</dbReference>
<evidence type="ECO:0000256" key="15">
    <source>
        <dbReference type="ARBA" id="ARBA00023180"/>
    </source>
</evidence>
<keyword evidence="3" id="KW-0813">Transport</keyword>
<dbReference type="PROSITE" id="PS00390">
    <property type="entry name" value="ATPASE_NA_K_BETA_1"/>
    <property type="match status" value="1"/>
</dbReference>
<reference evidence="23" key="1">
    <citation type="journal article" date="2021" name="Evol. Appl.">
        <title>The genome of the Pyrenean desman and the effects of bottlenecks and inbreeding on the genomic landscape of an endangered species.</title>
        <authorList>
            <person name="Escoda L."/>
            <person name="Castresana J."/>
        </authorList>
    </citation>
    <scope>NUCLEOTIDE SEQUENCE</scope>
    <source>
        <strain evidence="23">IBE-C5619</strain>
    </source>
</reference>
<comment type="subunit">
    <text evidence="20">The ATPase pump is composed of two subunits: alpha (catalytic) and beta (regulatory). Interacts with alpha subunit ATP12A; this interaction is required for the formation of a functionally active pump and targeting at the plasma membrane. Interacts (via N-terminus) with alpha subunit ATP4A (via the P-domain).</text>
</comment>
<evidence type="ECO:0000256" key="3">
    <source>
        <dbReference type="ARBA" id="ARBA00022448"/>
    </source>
</evidence>
<dbReference type="Gene3D" id="1.20.5.170">
    <property type="match status" value="1"/>
</dbReference>
<dbReference type="InterPro" id="IPR038702">
    <property type="entry name" value="Na/K_ATPase_sub_beta_sf"/>
</dbReference>
<feature type="region of interest" description="Disordered" evidence="21">
    <location>
        <begin position="1"/>
        <end position="65"/>
    </location>
</feature>
<dbReference type="GO" id="GO:0016324">
    <property type="term" value="C:apical plasma membrane"/>
    <property type="evidence" value="ECO:0007669"/>
    <property type="project" value="UniProtKB-SubCell"/>
</dbReference>
<dbReference type="GO" id="GO:1990573">
    <property type="term" value="P:potassium ion import across plasma membrane"/>
    <property type="evidence" value="ECO:0007669"/>
    <property type="project" value="TreeGrafter"/>
</dbReference>
<evidence type="ECO:0000256" key="9">
    <source>
        <dbReference type="ARBA" id="ARBA00022958"/>
    </source>
</evidence>
<dbReference type="FunFam" id="2.60.40.1660:FF:000006">
    <property type="entry name" value="Sodium/potassium-transporting ATPase subunit beta"/>
    <property type="match status" value="1"/>
</dbReference>
<evidence type="ECO:0000256" key="16">
    <source>
        <dbReference type="ARBA" id="ARBA00040472"/>
    </source>
</evidence>
<keyword evidence="8" id="KW-0130">Cell adhesion</keyword>
<dbReference type="GO" id="GO:0030007">
    <property type="term" value="P:intracellular potassium ion homeostasis"/>
    <property type="evidence" value="ECO:0007669"/>
    <property type="project" value="TreeGrafter"/>
</dbReference>
<dbReference type="OrthoDB" id="5912413at2759"/>
<evidence type="ECO:0000256" key="13">
    <source>
        <dbReference type="ARBA" id="ARBA00023136"/>
    </source>
</evidence>
<dbReference type="Pfam" id="PF00287">
    <property type="entry name" value="Na_K-ATPase"/>
    <property type="match status" value="1"/>
</dbReference>
<dbReference type="PANTHER" id="PTHR11523">
    <property type="entry name" value="SODIUM/POTASSIUM-DEPENDENT ATPASE BETA SUBUNIT"/>
    <property type="match status" value="1"/>
</dbReference>
<keyword evidence="24" id="KW-1185">Reference proteome</keyword>
<comment type="function">
    <text evidence="19">The beta subunit of the gastric H(+)/K(+) ATPase pump which transports H(+) ions in exchange for K(+) ions across the apical membrane of parietal cells. Plays a structural and regulatory role in the assembly and membrane targeting of a functionally active pump. Within a transport cycle, the transfer of a H(+) ion across the membrane is coupled to ATP hydrolysis and is associated with a transient phosphorylation of the alpha subunit that shifts the pump conformation from inward-facing (E1) to outward-facing state (E2). Interacts with the phosphorylation domain of the alpha subunit and functions as a ratchet, stabilizing the lumenal-open E2 conformation and preventing the reverse reaction of the transport cycle.</text>
</comment>
<keyword evidence="12" id="KW-0406">Ion transport</keyword>
<dbReference type="GO" id="GO:1902600">
    <property type="term" value="P:proton transmembrane transport"/>
    <property type="evidence" value="ECO:0007669"/>
    <property type="project" value="UniProtKB-KW"/>
</dbReference>
<evidence type="ECO:0000256" key="1">
    <source>
        <dbReference type="ARBA" id="ARBA00004655"/>
    </source>
</evidence>
<dbReference type="PROSITE" id="PS00391">
    <property type="entry name" value="ATPASE_NA_K_BETA_2"/>
    <property type="match status" value="1"/>
</dbReference>
<evidence type="ECO:0000256" key="11">
    <source>
        <dbReference type="ARBA" id="ARBA00022989"/>
    </source>
</evidence>
<comment type="subcellular location">
    <subcellularLocation>
        <location evidence="1">Apical cell membrane</location>
        <topology evidence="1">Single-pass type II membrane protein</topology>
    </subcellularLocation>
</comment>
<evidence type="ECO:0000256" key="8">
    <source>
        <dbReference type="ARBA" id="ARBA00022889"/>
    </source>
</evidence>
<evidence type="ECO:0000256" key="21">
    <source>
        <dbReference type="SAM" id="MobiDB-lite"/>
    </source>
</evidence>
<dbReference type="EMBL" id="JAGFMF010011488">
    <property type="protein sequence ID" value="KAG8521150.1"/>
    <property type="molecule type" value="Genomic_DNA"/>
</dbReference>
<name>A0A8J6DVB7_GALPY</name>
<dbReference type="Gene3D" id="2.60.40.1660">
    <property type="entry name" value="Na, k-atpase alpha subunit"/>
    <property type="match status" value="1"/>
</dbReference>
<evidence type="ECO:0000256" key="6">
    <source>
        <dbReference type="ARBA" id="ARBA00022692"/>
    </source>
</evidence>
<dbReference type="FunFam" id="1.20.5.170:FF:000061">
    <property type="entry name" value="Sodium/potassium-transporting ATPase subunit beta"/>
    <property type="match status" value="1"/>
</dbReference>
<evidence type="ECO:0000256" key="12">
    <source>
        <dbReference type="ARBA" id="ARBA00023065"/>
    </source>
</evidence>
<evidence type="ECO:0000313" key="24">
    <source>
        <dbReference type="Proteomes" id="UP000700334"/>
    </source>
</evidence>
<comment type="caution">
    <text evidence="23">The sequence shown here is derived from an EMBL/GenBank/DDBJ whole genome shotgun (WGS) entry which is preliminary data.</text>
</comment>
<proteinExistence type="inferred from homology"/>
<keyword evidence="13 22" id="KW-0472">Membrane</keyword>
<keyword evidence="5" id="KW-0633">Potassium transport</keyword>